<comment type="caution">
    <text evidence="6">The sequence shown here is derived from an EMBL/GenBank/DDBJ whole genome shotgun (WGS) entry which is preliminary data.</text>
</comment>
<feature type="active site" evidence="4">
    <location>
        <position position="20"/>
    </location>
</feature>
<feature type="active site" description="Proton donor" evidence="4">
    <location>
        <position position="121"/>
    </location>
</feature>
<dbReference type="RefSeq" id="XP_068368892.1">
    <property type="nucleotide sequence ID" value="XM_068514245.1"/>
</dbReference>
<keyword evidence="7" id="KW-1185">Reference proteome</keyword>
<evidence type="ECO:0000259" key="5">
    <source>
        <dbReference type="SMART" id="SM00226"/>
    </source>
</evidence>
<evidence type="ECO:0000256" key="4">
    <source>
        <dbReference type="PIRSR" id="PIRSR617867-1"/>
    </source>
</evidence>
<organism evidence="6 7">
    <name type="scientific">Tritrichomonas foetus</name>
    <dbReference type="NCBI Taxonomy" id="1144522"/>
    <lineage>
        <taxon>Eukaryota</taxon>
        <taxon>Metamonada</taxon>
        <taxon>Parabasalia</taxon>
        <taxon>Tritrichomonadida</taxon>
        <taxon>Tritrichomonadidae</taxon>
        <taxon>Tritrichomonas</taxon>
    </lineage>
</organism>
<dbReference type="SUPFAM" id="SSF52788">
    <property type="entry name" value="Phosphotyrosine protein phosphatases I"/>
    <property type="match status" value="1"/>
</dbReference>
<keyword evidence="2" id="KW-0378">Hydrolase</keyword>
<dbReference type="InterPro" id="IPR017867">
    <property type="entry name" value="Tyr_phospatase_low_mol_wt"/>
</dbReference>
<sequence>MLREKNMKSVLFVCLGNICRSPACEGVARKMYGNNVKFDSAGTGNYHVGESPDYRSISACKKHGVDISSHRARQVNTSDWKNFDLLVALDNSVFNNLKRRRPSDARAAVALFDEQNGGVDDPWYGDASGFDVMYEQIERVMPDFLKQHNII</sequence>
<dbReference type="FunFam" id="3.40.50.2300:FF:000409">
    <property type="entry name" value="Low molecular weight phosphotyrosine protein phosphatase, putative"/>
    <property type="match status" value="1"/>
</dbReference>
<evidence type="ECO:0000256" key="3">
    <source>
        <dbReference type="ARBA" id="ARBA00022912"/>
    </source>
</evidence>
<dbReference type="Proteomes" id="UP000179807">
    <property type="component" value="Unassembled WGS sequence"/>
</dbReference>
<feature type="active site" description="Nucleophile" evidence="4">
    <location>
        <position position="14"/>
    </location>
</feature>
<dbReference type="Gene3D" id="3.40.50.2300">
    <property type="match status" value="1"/>
</dbReference>
<protein>
    <submittedName>
        <fullName evidence="6">Low molecular weight phosphotyrosine protein phosphatase</fullName>
    </submittedName>
</protein>
<dbReference type="InterPro" id="IPR050438">
    <property type="entry name" value="LMW_PTPase"/>
</dbReference>
<dbReference type="VEuPathDB" id="TrichDB:TRFO_42302"/>
<dbReference type="InterPro" id="IPR023485">
    <property type="entry name" value="Ptyr_pPase"/>
</dbReference>
<reference evidence="6" key="1">
    <citation type="submission" date="2016-10" db="EMBL/GenBank/DDBJ databases">
        <authorList>
            <person name="Benchimol M."/>
            <person name="Almeida L.G."/>
            <person name="Vasconcelos A.T."/>
            <person name="Perreira-Neves A."/>
            <person name="Rosa I.A."/>
            <person name="Tasca T."/>
            <person name="Bogo M.R."/>
            <person name="de Souza W."/>
        </authorList>
    </citation>
    <scope>NUCLEOTIDE SEQUENCE [LARGE SCALE GENOMIC DNA]</scope>
    <source>
        <strain evidence="6">K</strain>
    </source>
</reference>
<keyword evidence="3" id="KW-0904">Protein phosphatase</keyword>
<dbReference type="PANTHER" id="PTHR11717:SF7">
    <property type="entry name" value="LOW MOLECULAR WEIGHT PHOSPHOTYROSINE PROTEIN PHOSPHATASE"/>
    <property type="match status" value="1"/>
</dbReference>
<accession>A0A1J4L1B6</accession>
<dbReference type="GO" id="GO:0004725">
    <property type="term" value="F:protein tyrosine phosphatase activity"/>
    <property type="evidence" value="ECO:0007669"/>
    <property type="project" value="InterPro"/>
</dbReference>
<evidence type="ECO:0000313" key="6">
    <source>
        <dbReference type="EMBL" id="OHT15756.1"/>
    </source>
</evidence>
<dbReference type="PANTHER" id="PTHR11717">
    <property type="entry name" value="LOW MOLECULAR WEIGHT PROTEIN TYROSINE PHOSPHATASE"/>
    <property type="match status" value="1"/>
</dbReference>
<dbReference type="SMART" id="SM00226">
    <property type="entry name" value="LMWPc"/>
    <property type="match status" value="1"/>
</dbReference>
<dbReference type="AlphaFoldDB" id="A0A1J4L1B6"/>
<proteinExistence type="inferred from homology"/>
<dbReference type="OrthoDB" id="3388at2759"/>
<evidence type="ECO:0000256" key="1">
    <source>
        <dbReference type="ARBA" id="ARBA00011063"/>
    </source>
</evidence>
<evidence type="ECO:0000256" key="2">
    <source>
        <dbReference type="ARBA" id="ARBA00022801"/>
    </source>
</evidence>
<gene>
    <name evidence="6" type="ORF">TRFO_42302</name>
</gene>
<dbReference type="EMBL" id="MLAK01000188">
    <property type="protein sequence ID" value="OHT15756.1"/>
    <property type="molecule type" value="Genomic_DNA"/>
</dbReference>
<feature type="domain" description="Phosphotyrosine protein phosphatase I" evidence="5">
    <location>
        <begin position="8"/>
        <end position="147"/>
    </location>
</feature>
<dbReference type="GeneID" id="94848949"/>
<dbReference type="CDD" id="cd16343">
    <property type="entry name" value="LMWPTP"/>
    <property type="match status" value="1"/>
</dbReference>
<dbReference type="Pfam" id="PF01451">
    <property type="entry name" value="LMWPc"/>
    <property type="match status" value="1"/>
</dbReference>
<dbReference type="PRINTS" id="PR00719">
    <property type="entry name" value="LMWPTPASE"/>
</dbReference>
<name>A0A1J4L1B6_9EUKA</name>
<evidence type="ECO:0000313" key="7">
    <source>
        <dbReference type="Proteomes" id="UP000179807"/>
    </source>
</evidence>
<comment type="similarity">
    <text evidence="1">Belongs to the low molecular weight phosphotyrosine protein phosphatase family.</text>
</comment>
<dbReference type="InterPro" id="IPR036196">
    <property type="entry name" value="Ptyr_pPase_sf"/>
</dbReference>